<feature type="transmembrane region" description="Helical" evidence="3">
    <location>
        <begin position="146"/>
        <end position="169"/>
    </location>
</feature>
<name>A0ABX3FPD4_9VIBR</name>
<feature type="domain" description="OmpR/PhoB-type" evidence="4">
    <location>
        <begin position="5"/>
        <end position="109"/>
    </location>
</feature>
<dbReference type="Gene3D" id="1.10.10.10">
    <property type="entry name" value="Winged helix-like DNA-binding domain superfamily/Winged helix DNA-binding domain"/>
    <property type="match status" value="1"/>
</dbReference>
<keyword evidence="6" id="KW-1185">Reference proteome</keyword>
<dbReference type="EMBL" id="MJMH01000057">
    <property type="protein sequence ID" value="OLQ95815.1"/>
    <property type="molecule type" value="Genomic_DNA"/>
</dbReference>
<evidence type="ECO:0000313" key="6">
    <source>
        <dbReference type="Proteomes" id="UP000186039"/>
    </source>
</evidence>
<dbReference type="RefSeq" id="WP_075713700.1">
    <property type="nucleotide sequence ID" value="NZ_AP019655.1"/>
</dbReference>
<proteinExistence type="predicted"/>
<dbReference type="InterPro" id="IPR001867">
    <property type="entry name" value="OmpR/PhoB-type_DNA-bd"/>
</dbReference>
<comment type="caution">
    <text evidence="5">The sequence shown here is derived from an EMBL/GenBank/DDBJ whole genome shotgun (WGS) entry which is preliminary data.</text>
</comment>
<keyword evidence="1 2" id="KW-0238">DNA-binding</keyword>
<keyword evidence="3" id="KW-1133">Transmembrane helix</keyword>
<dbReference type="SMART" id="SM00862">
    <property type="entry name" value="Trans_reg_C"/>
    <property type="match status" value="1"/>
</dbReference>
<evidence type="ECO:0000256" key="2">
    <source>
        <dbReference type="PROSITE-ProRule" id="PRU01091"/>
    </source>
</evidence>
<feature type="DNA-binding region" description="OmpR/PhoB-type" evidence="2">
    <location>
        <begin position="5"/>
        <end position="109"/>
    </location>
</feature>
<keyword evidence="3" id="KW-0472">Membrane</keyword>
<organism evidence="5 6">
    <name type="scientific">Vibrio panuliri</name>
    <dbReference type="NCBI Taxonomy" id="1381081"/>
    <lineage>
        <taxon>Bacteria</taxon>
        <taxon>Pseudomonadati</taxon>
        <taxon>Pseudomonadota</taxon>
        <taxon>Gammaproteobacteria</taxon>
        <taxon>Vibrionales</taxon>
        <taxon>Vibrionaceae</taxon>
        <taxon>Vibrio</taxon>
    </lineage>
</organism>
<reference evidence="5 6" key="1">
    <citation type="submission" date="2016-09" db="EMBL/GenBank/DDBJ databases">
        <title>Genomic Taxonomy of the Vibrionaceae.</title>
        <authorList>
            <person name="Gonzalez-Castillo A."/>
            <person name="Gomez-Gil B."/>
            <person name="Enciso-Ibarra K."/>
        </authorList>
    </citation>
    <scope>NUCLEOTIDE SEQUENCE [LARGE SCALE GENOMIC DNA]</scope>
    <source>
        <strain evidence="5 6">CAIM 1902</strain>
    </source>
</reference>
<protein>
    <recommendedName>
        <fullName evidence="4">OmpR/PhoB-type domain-containing protein</fullName>
    </recommendedName>
</protein>
<sequence length="213" mass="24439">MKNNSITLILGNFTWDAESKKMERVQKENHPKVGEDITITPKQFRLLQCLYQAHPEVLQRKDIVDFVWESKPTSPESLPQLINRTRIVLEDTEKDILVNVPGVGYSLNFELSDKENQTSINEQTIPNELFPPSLGKKPGYKLLPKLALALFLGVTILNLWSTAKAYYYANQFKKVFQAVPYPHMNPLDDNRISIVIDDNECIYRKSTQILTCA</sequence>
<evidence type="ECO:0000256" key="1">
    <source>
        <dbReference type="ARBA" id="ARBA00023125"/>
    </source>
</evidence>
<dbReference type="SUPFAM" id="SSF46894">
    <property type="entry name" value="C-terminal effector domain of the bipartite response regulators"/>
    <property type="match status" value="1"/>
</dbReference>
<accession>A0ABX3FPD4</accession>
<dbReference type="PROSITE" id="PS51755">
    <property type="entry name" value="OMPR_PHOB"/>
    <property type="match status" value="1"/>
</dbReference>
<keyword evidence="3" id="KW-0812">Transmembrane</keyword>
<evidence type="ECO:0000256" key="3">
    <source>
        <dbReference type="SAM" id="Phobius"/>
    </source>
</evidence>
<dbReference type="InterPro" id="IPR036388">
    <property type="entry name" value="WH-like_DNA-bd_sf"/>
</dbReference>
<dbReference type="InterPro" id="IPR016032">
    <property type="entry name" value="Sig_transdc_resp-reg_C-effctor"/>
</dbReference>
<gene>
    <name evidence="5" type="ORF">BIY20_20665</name>
</gene>
<dbReference type="CDD" id="cd00383">
    <property type="entry name" value="trans_reg_C"/>
    <property type="match status" value="1"/>
</dbReference>
<dbReference type="Pfam" id="PF00486">
    <property type="entry name" value="Trans_reg_C"/>
    <property type="match status" value="1"/>
</dbReference>
<evidence type="ECO:0000313" key="5">
    <source>
        <dbReference type="EMBL" id="OLQ95815.1"/>
    </source>
</evidence>
<dbReference type="Proteomes" id="UP000186039">
    <property type="component" value="Unassembled WGS sequence"/>
</dbReference>
<evidence type="ECO:0000259" key="4">
    <source>
        <dbReference type="PROSITE" id="PS51755"/>
    </source>
</evidence>